<dbReference type="Pfam" id="PF12770">
    <property type="entry name" value="CHAT"/>
    <property type="match status" value="1"/>
</dbReference>
<evidence type="ECO:0000313" key="3">
    <source>
        <dbReference type="Proteomes" id="UP000623440"/>
    </source>
</evidence>
<protein>
    <submittedName>
        <fullName evidence="2">CHAT domain-containing protein</fullName>
    </submittedName>
</protein>
<organism evidence="2 3">
    <name type="scientific">Nostoc flagelliforme FACHB-838</name>
    <dbReference type="NCBI Taxonomy" id="2692904"/>
    <lineage>
        <taxon>Bacteria</taxon>
        <taxon>Bacillati</taxon>
        <taxon>Cyanobacteriota</taxon>
        <taxon>Cyanophyceae</taxon>
        <taxon>Nostocales</taxon>
        <taxon>Nostocaceae</taxon>
        <taxon>Nostoc</taxon>
    </lineage>
</organism>
<dbReference type="RefSeq" id="WP_190945409.1">
    <property type="nucleotide sequence ID" value="NZ_JACJSI010000184.1"/>
</dbReference>
<dbReference type="EMBL" id="JACJSI010000184">
    <property type="protein sequence ID" value="MBD2534674.1"/>
    <property type="molecule type" value="Genomic_DNA"/>
</dbReference>
<sequence length="449" mass="49739">MVNERKYIDFNLLLQGLDSATNTFKVSVPLSAVGETRKEFVVPCPLDEVQKKFKRLEKRKSSKKELIEIGKQLTALLFPSEQIRNLFKRAIDEAGAEGCVCLRLIINHPKLAQLPWEFCYLPVPEGEEDSYDNFIALNPRYSIVRHEALDTKPPELSKEGQDSIRLLAVTANVEGDGYRELDLDSEKEAIQEALQNFSVDGIKLTWEPFIENPTAQELIQLLDQKADLFHFAGHGKFEITEIDPESEENKGVGSLILLKDKTDNSPAPFSASLLAKHLYRAGVRVAVLGACESGRRDGISPWTGVAPTLIKEGIAAVVAMQYEVDDKLAASFSQRFYTAIASGLSINEAVSLGRIEMYREADEGGIDWGIPVLYIRSSNGIIFPEIAKKELTTANELRIEGEVRAKTIKGGNFNVVAIDKVVKANQISGRIEADTIEGYDGNVIKIGEI</sequence>
<evidence type="ECO:0000313" key="2">
    <source>
        <dbReference type="EMBL" id="MBD2534674.1"/>
    </source>
</evidence>
<accession>A0ABR8E243</accession>
<gene>
    <name evidence="2" type="ORF">H6G97_36450</name>
</gene>
<comment type="caution">
    <text evidence="2">The sequence shown here is derived from an EMBL/GenBank/DDBJ whole genome shotgun (WGS) entry which is preliminary data.</text>
</comment>
<keyword evidence="3" id="KW-1185">Reference proteome</keyword>
<dbReference type="InterPro" id="IPR024983">
    <property type="entry name" value="CHAT_dom"/>
</dbReference>
<proteinExistence type="predicted"/>
<reference evidence="2 3" key="1">
    <citation type="journal article" date="2020" name="ISME J.">
        <title>Comparative genomics reveals insights into cyanobacterial evolution and habitat adaptation.</title>
        <authorList>
            <person name="Chen M.Y."/>
            <person name="Teng W.K."/>
            <person name="Zhao L."/>
            <person name="Hu C.X."/>
            <person name="Zhou Y.K."/>
            <person name="Han B.P."/>
            <person name="Song L.R."/>
            <person name="Shu W.S."/>
        </authorList>
    </citation>
    <scope>NUCLEOTIDE SEQUENCE [LARGE SCALE GENOMIC DNA]</scope>
    <source>
        <strain evidence="2 3">FACHB-838</strain>
    </source>
</reference>
<dbReference type="Proteomes" id="UP000623440">
    <property type="component" value="Unassembled WGS sequence"/>
</dbReference>
<name>A0ABR8E243_9NOSO</name>
<evidence type="ECO:0000259" key="1">
    <source>
        <dbReference type="Pfam" id="PF12770"/>
    </source>
</evidence>
<feature type="domain" description="CHAT" evidence="1">
    <location>
        <begin position="92"/>
        <end position="361"/>
    </location>
</feature>